<reference evidence="6 7" key="1">
    <citation type="submission" date="2018-02" db="EMBL/GenBank/DDBJ databases">
        <title>The genomes of Aspergillus section Nigri reveals drivers in fungal speciation.</title>
        <authorList>
            <consortium name="DOE Joint Genome Institute"/>
            <person name="Vesth T.C."/>
            <person name="Nybo J."/>
            <person name="Theobald S."/>
            <person name="Brandl J."/>
            <person name="Frisvad J.C."/>
            <person name="Nielsen K.F."/>
            <person name="Lyhne E.K."/>
            <person name="Kogle M.E."/>
            <person name="Kuo A."/>
            <person name="Riley R."/>
            <person name="Clum A."/>
            <person name="Nolan M."/>
            <person name="Lipzen A."/>
            <person name="Salamov A."/>
            <person name="Henrissat B."/>
            <person name="Wiebenga A."/>
            <person name="De vries R.P."/>
            <person name="Grigoriev I.V."/>
            <person name="Mortensen U.H."/>
            <person name="Andersen M.R."/>
            <person name="Baker S.E."/>
        </authorList>
    </citation>
    <scope>NUCLEOTIDE SEQUENCE [LARGE SCALE GENOMIC DNA]</scope>
    <source>
        <strain evidence="6 7">CBS 121593</strain>
    </source>
</reference>
<dbReference type="RefSeq" id="XP_025570415.1">
    <property type="nucleotide sequence ID" value="XM_025724503.1"/>
</dbReference>
<keyword evidence="5" id="KW-0812">Transmembrane</keyword>
<evidence type="ECO:0000256" key="3">
    <source>
        <dbReference type="ARBA" id="ARBA00023140"/>
    </source>
</evidence>
<feature type="transmembrane region" description="Helical" evidence="5">
    <location>
        <begin position="216"/>
        <end position="234"/>
    </location>
</feature>
<dbReference type="AlphaFoldDB" id="A0A395GMM8"/>
<evidence type="ECO:0000313" key="6">
    <source>
        <dbReference type="EMBL" id="RAK96087.1"/>
    </source>
</evidence>
<dbReference type="InterPro" id="IPR008733">
    <property type="entry name" value="PEX11"/>
</dbReference>
<evidence type="ECO:0000256" key="5">
    <source>
        <dbReference type="SAM" id="Phobius"/>
    </source>
</evidence>
<dbReference type="PANTHER" id="PTHR12652:SF23">
    <property type="entry name" value="MICROBODY (PEROXISOME) PROLIFERATION PROTEIN PEROXIN 11B (EUROFUNG)"/>
    <property type="match status" value="1"/>
</dbReference>
<keyword evidence="3" id="KW-0576">Peroxisome</keyword>
<protein>
    <submittedName>
        <fullName evidence="6">PEX11 domain protein</fullName>
    </submittedName>
</protein>
<keyword evidence="1" id="KW-0962">Peroxisome biogenesis</keyword>
<dbReference type="GeneID" id="37229368"/>
<dbReference type="PANTHER" id="PTHR12652">
    <property type="entry name" value="PEROXISOMAL BIOGENESIS FACTOR 11"/>
    <property type="match status" value="1"/>
</dbReference>
<dbReference type="GO" id="GO:0016559">
    <property type="term" value="P:peroxisome fission"/>
    <property type="evidence" value="ECO:0007669"/>
    <property type="project" value="InterPro"/>
</dbReference>
<gene>
    <name evidence="6" type="ORF">BO80DRAFT_505665</name>
</gene>
<dbReference type="GO" id="GO:0005778">
    <property type="term" value="C:peroxisomal membrane"/>
    <property type="evidence" value="ECO:0007669"/>
    <property type="project" value="UniProtKB-SubCell"/>
</dbReference>
<keyword evidence="5" id="KW-1133">Transmembrane helix</keyword>
<proteinExistence type="predicted"/>
<comment type="subcellular location">
    <subcellularLocation>
        <location evidence="4">Peroxisome membrane</location>
    </subcellularLocation>
</comment>
<dbReference type="VEuPathDB" id="FungiDB:BO80DRAFT_505665"/>
<evidence type="ECO:0000256" key="1">
    <source>
        <dbReference type="ARBA" id="ARBA00022593"/>
    </source>
</evidence>
<evidence type="ECO:0000256" key="4">
    <source>
        <dbReference type="ARBA" id="ARBA00046271"/>
    </source>
</evidence>
<dbReference type="OrthoDB" id="3636394at2759"/>
<sequence length="237" mass="26418">MSSHLTRFTRTTPGLEKTLRLIQSLCVLALQIPDLDSVAVLRVGIAKQQLALTRRFLRFFNFIDCFHRGFALLGTPSTPSPTSPSDTWGELLRIVLEITKWGCFGWYFLLEDLTLLHATSISPLPDTWNQTLLTEANKFWFYALGVSMLESGWAFISLVFSAQKNDPEKEGKTHETKMTRGRVSSSSLFKKVLVDACDLLIPGTFLGWIAMEQGGVGVGVGMVVSTLLSGWEIWKAV</sequence>
<keyword evidence="2 5" id="KW-0472">Membrane</keyword>
<evidence type="ECO:0000313" key="7">
    <source>
        <dbReference type="Proteomes" id="UP000249402"/>
    </source>
</evidence>
<name>A0A395GMM8_9EURO</name>
<organism evidence="6 7">
    <name type="scientific">Aspergillus ibericus CBS 121593</name>
    <dbReference type="NCBI Taxonomy" id="1448316"/>
    <lineage>
        <taxon>Eukaryota</taxon>
        <taxon>Fungi</taxon>
        <taxon>Dikarya</taxon>
        <taxon>Ascomycota</taxon>
        <taxon>Pezizomycotina</taxon>
        <taxon>Eurotiomycetes</taxon>
        <taxon>Eurotiomycetidae</taxon>
        <taxon>Eurotiales</taxon>
        <taxon>Aspergillaceae</taxon>
        <taxon>Aspergillus</taxon>
        <taxon>Aspergillus subgen. Circumdati</taxon>
    </lineage>
</organism>
<dbReference type="Proteomes" id="UP000249402">
    <property type="component" value="Unassembled WGS sequence"/>
</dbReference>
<feature type="transmembrane region" description="Helical" evidence="5">
    <location>
        <begin position="139"/>
        <end position="160"/>
    </location>
</feature>
<accession>A0A395GMM8</accession>
<dbReference type="Pfam" id="PF05648">
    <property type="entry name" value="PEX11"/>
    <property type="match status" value="1"/>
</dbReference>
<evidence type="ECO:0000256" key="2">
    <source>
        <dbReference type="ARBA" id="ARBA00023136"/>
    </source>
</evidence>
<keyword evidence="7" id="KW-1185">Reference proteome</keyword>
<dbReference type="EMBL" id="KZ824480">
    <property type="protein sequence ID" value="RAK96087.1"/>
    <property type="molecule type" value="Genomic_DNA"/>
</dbReference>